<sequence>MACSRGAASPDANTQRRLFAASAGYCQNPGCANPIFMDAAGEPVLIAEMAHVFAANDSGPRAAPELRKEERGAFENLIMLCANCHTMVDKAPDAYPVEAMLRWKREHADKLLSLFGAVKFARREEAREVVEPLLLENHTIFKRYGPHIADAINPESGAAEKWKRKMLTRILPNSKRMLAILGANRHLLNFDEKSCLEEFRQHIDDLEAFHIEGRQEDATRFPEGFSEILGD</sequence>
<gene>
    <name evidence="1" type="ORF">NCTC10392_05106</name>
</gene>
<dbReference type="AlphaFoldDB" id="A0A379IJY3"/>
<dbReference type="EMBL" id="UGUS01000002">
    <property type="protein sequence ID" value="SUD33707.1"/>
    <property type="molecule type" value="Genomic_DNA"/>
</dbReference>
<accession>A0A379IJY3</accession>
<proteinExistence type="predicted"/>
<dbReference type="RefSeq" id="WP_147288405.1">
    <property type="nucleotide sequence ID" value="NZ_UGUS01000002.1"/>
</dbReference>
<reference evidence="1 2" key="1">
    <citation type="submission" date="2018-06" db="EMBL/GenBank/DDBJ databases">
        <authorList>
            <consortium name="Pathogen Informatics"/>
            <person name="Doyle S."/>
        </authorList>
    </citation>
    <scope>NUCLEOTIDE SEQUENCE [LARGE SCALE GENOMIC DNA]</scope>
    <source>
        <strain evidence="1 2">NCTC10392</strain>
    </source>
</reference>
<dbReference type="Proteomes" id="UP000255125">
    <property type="component" value="Unassembled WGS sequence"/>
</dbReference>
<dbReference type="OrthoDB" id="9052589at2"/>
<evidence type="ECO:0008006" key="3">
    <source>
        <dbReference type="Google" id="ProtNLM"/>
    </source>
</evidence>
<protein>
    <recommendedName>
        <fullName evidence="3">HNH endonuclease</fullName>
    </recommendedName>
</protein>
<organism evidence="1 2">
    <name type="scientific">Pseudomonas fluorescens</name>
    <dbReference type="NCBI Taxonomy" id="294"/>
    <lineage>
        <taxon>Bacteria</taxon>
        <taxon>Pseudomonadati</taxon>
        <taxon>Pseudomonadota</taxon>
        <taxon>Gammaproteobacteria</taxon>
        <taxon>Pseudomonadales</taxon>
        <taxon>Pseudomonadaceae</taxon>
        <taxon>Pseudomonas</taxon>
    </lineage>
</organism>
<evidence type="ECO:0000313" key="1">
    <source>
        <dbReference type="EMBL" id="SUD33707.1"/>
    </source>
</evidence>
<name>A0A379IJY3_PSEFL</name>
<evidence type="ECO:0000313" key="2">
    <source>
        <dbReference type="Proteomes" id="UP000255125"/>
    </source>
</evidence>